<keyword evidence="5" id="KW-0472">Membrane</keyword>
<dbReference type="PANTHER" id="PTHR43646">
    <property type="entry name" value="GLYCOSYLTRANSFERASE"/>
    <property type="match status" value="1"/>
</dbReference>
<dbReference type="InterPro" id="IPR026461">
    <property type="entry name" value="Trfase_2_rSAM/seldom_assoc"/>
</dbReference>
<dbReference type="RefSeq" id="WP_011792163.1">
    <property type="nucleotide sequence ID" value="NC_008751.1"/>
</dbReference>
<feature type="domain" description="Glycosyltransferase 2-like" evidence="6">
    <location>
        <begin position="20"/>
        <end position="115"/>
    </location>
</feature>
<evidence type="ECO:0000256" key="3">
    <source>
        <dbReference type="ARBA" id="ARBA00022676"/>
    </source>
</evidence>
<evidence type="ECO:0000256" key="2">
    <source>
        <dbReference type="ARBA" id="ARBA00022475"/>
    </source>
</evidence>
<dbReference type="PANTHER" id="PTHR43646:SF2">
    <property type="entry name" value="GLYCOSYLTRANSFERASE 2-LIKE DOMAIN-CONTAINING PROTEIN"/>
    <property type="match status" value="1"/>
</dbReference>
<reference evidence="8" key="1">
    <citation type="journal article" date="2009" name="Environ. Microbiol.">
        <title>Contribution of mobile genetic elements to Desulfovibrio vulgaris genome plasticity.</title>
        <authorList>
            <person name="Walker C.B."/>
            <person name="Stolyar S."/>
            <person name="Chivian D."/>
            <person name="Pinel N."/>
            <person name="Gabster J.A."/>
            <person name="Dehal P.S."/>
            <person name="He Z."/>
            <person name="Yang Z.K."/>
            <person name="Yen H.C."/>
            <person name="Zhou J."/>
            <person name="Wall J.D."/>
            <person name="Hazen T.C."/>
            <person name="Arkin A.P."/>
            <person name="Stahl D.A."/>
        </authorList>
    </citation>
    <scope>NUCLEOTIDE SEQUENCE [LARGE SCALE GENOMIC DNA]</scope>
    <source>
        <strain evidence="8">DP4</strain>
    </source>
</reference>
<dbReference type="Gene3D" id="3.90.550.10">
    <property type="entry name" value="Spore Coat Polysaccharide Biosynthesis Protein SpsA, Chain A"/>
    <property type="match status" value="1"/>
</dbReference>
<evidence type="ECO:0000313" key="7">
    <source>
        <dbReference type="EMBL" id="ABM28290.1"/>
    </source>
</evidence>
<keyword evidence="2" id="KW-1003">Cell membrane</keyword>
<accession>A0A0H3A7W8</accession>
<dbReference type="EMBL" id="CP000527">
    <property type="protein sequence ID" value="ABM28290.1"/>
    <property type="molecule type" value="Genomic_DNA"/>
</dbReference>
<dbReference type="CDD" id="cd02522">
    <property type="entry name" value="GT_2_like_a"/>
    <property type="match status" value="1"/>
</dbReference>
<proteinExistence type="predicted"/>
<evidence type="ECO:0000313" key="8">
    <source>
        <dbReference type="Proteomes" id="UP000009173"/>
    </source>
</evidence>
<dbReference type="InterPro" id="IPR001173">
    <property type="entry name" value="Glyco_trans_2-like"/>
</dbReference>
<dbReference type="KEGG" id="dvl:Dvul_1271"/>
<evidence type="ECO:0000259" key="6">
    <source>
        <dbReference type="Pfam" id="PF00535"/>
    </source>
</evidence>
<dbReference type="GO" id="GO:0016757">
    <property type="term" value="F:glycosyltransferase activity"/>
    <property type="evidence" value="ECO:0007669"/>
    <property type="project" value="UniProtKB-KW"/>
</dbReference>
<dbReference type="Proteomes" id="UP000009173">
    <property type="component" value="Chromosome"/>
</dbReference>
<gene>
    <name evidence="7" type="ordered locus">Dvul_1271</name>
</gene>
<evidence type="ECO:0000256" key="4">
    <source>
        <dbReference type="ARBA" id="ARBA00022679"/>
    </source>
</evidence>
<keyword evidence="3" id="KW-0328">Glycosyltransferase</keyword>
<dbReference type="AlphaFoldDB" id="A0A0H3A7W8"/>
<dbReference type="Pfam" id="PF00535">
    <property type="entry name" value="Glycos_transf_2"/>
    <property type="match status" value="1"/>
</dbReference>
<organism evidence="7 8">
    <name type="scientific">Nitratidesulfovibrio vulgaris (strain DP4)</name>
    <name type="common">Desulfovibrio vulgaris</name>
    <dbReference type="NCBI Taxonomy" id="391774"/>
    <lineage>
        <taxon>Bacteria</taxon>
        <taxon>Pseudomonadati</taxon>
        <taxon>Thermodesulfobacteriota</taxon>
        <taxon>Desulfovibrionia</taxon>
        <taxon>Desulfovibrionales</taxon>
        <taxon>Desulfovibrionaceae</taxon>
        <taxon>Nitratidesulfovibrio</taxon>
    </lineage>
</organism>
<dbReference type="InterPro" id="IPR029044">
    <property type="entry name" value="Nucleotide-diphossugar_trans"/>
</dbReference>
<comment type="subcellular location">
    <subcellularLocation>
        <location evidence="1">Cell membrane</location>
    </subcellularLocation>
</comment>
<dbReference type="GO" id="GO:0005886">
    <property type="term" value="C:plasma membrane"/>
    <property type="evidence" value="ECO:0007669"/>
    <property type="project" value="UniProtKB-SubCell"/>
</dbReference>
<dbReference type="HOGENOM" id="CLU_025996_17_3_7"/>
<dbReference type="NCBIfam" id="TIGR04283">
    <property type="entry name" value="glyco_like_mftF"/>
    <property type="match status" value="1"/>
</dbReference>
<keyword evidence="4 7" id="KW-0808">Transferase</keyword>
<dbReference type="SUPFAM" id="SSF53448">
    <property type="entry name" value="Nucleotide-diphospho-sugar transferases"/>
    <property type="match status" value="1"/>
</dbReference>
<protein>
    <submittedName>
        <fullName evidence="7">Glycosyl transferase, family 2</fullName>
    </submittedName>
</protein>
<sequence length="251" mass="27727">MPDVLPHPDGPDSTARPWCSVVIPVLHEAVTIAAQVAHVRHVAARCGMEAEVEVVVADGAKERDTLAALPEGCCTAVVSCPGRARQMNAGAGKARGETLLFLHADTHLPPEAFTLLRRARQAGIRAGAFRLGLAAPGLWFRLVERLACWRNRLVRTPYGDQAQFFDAALFMAVGGYPDQPLMEDVEVMRRLRKAGERIVILPGRVETSARRWFVEGPLRCTLRNLCLRLLYALGVPAHALSRWYRAHKERS</sequence>
<evidence type="ECO:0000256" key="5">
    <source>
        <dbReference type="ARBA" id="ARBA00023136"/>
    </source>
</evidence>
<evidence type="ECO:0000256" key="1">
    <source>
        <dbReference type="ARBA" id="ARBA00004236"/>
    </source>
</evidence>
<name>A0A0H3A7W8_NITV4</name>